<evidence type="ECO:0000256" key="10">
    <source>
        <dbReference type="RuleBase" id="RU364115"/>
    </source>
</evidence>
<evidence type="ECO:0000256" key="5">
    <source>
        <dbReference type="ARBA" id="ARBA00022747"/>
    </source>
</evidence>
<reference evidence="12 13" key="1">
    <citation type="submission" date="2018-03" db="EMBL/GenBank/DDBJ databases">
        <title>Genomic Encyclopedia of Archaeal and Bacterial Type Strains, Phase II (KMG-II): from individual species to whole genera.</title>
        <authorList>
            <person name="Goeker M."/>
        </authorList>
    </citation>
    <scope>NUCLEOTIDE SEQUENCE [LARGE SCALE GENOMIC DNA]</scope>
    <source>
        <strain evidence="12 13">DSM 28229</strain>
    </source>
</reference>
<dbReference type="GO" id="GO:0009035">
    <property type="term" value="F:type I site-specific deoxyribonuclease activity"/>
    <property type="evidence" value="ECO:0007669"/>
    <property type="project" value="UniProtKB-EC"/>
</dbReference>
<comment type="caution">
    <text evidence="12">The sequence shown here is derived from an EMBL/GenBank/DDBJ whole genome shotgun (WGS) entry which is preliminary data.</text>
</comment>
<keyword evidence="6" id="KW-0255">Endonuclease</keyword>
<evidence type="ECO:0000313" key="12">
    <source>
        <dbReference type="EMBL" id="PWJ42245.1"/>
    </source>
</evidence>
<evidence type="ECO:0000256" key="6">
    <source>
        <dbReference type="ARBA" id="ARBA00022759"/>
    </source>
</evidence>
<dbReference type="InterPro" id="IPR027417">
    <property type="entry name" value="P-loop_NTPase"/>
</dbReference>
<dbReference type="Pfam" id="PF18766">
    <property type="entry name" value="SWI2_SNF2"/>
    <property type="match status" value="1"/>
</dbReference>
<evidence type="ECO:0000256" key="3">
    <source>
        <dbReference type="ARBA" id="ARBA00022722"/>
    </source>
</evidence>
<organism evidence="12 13">
    <name type="scientific">Sediminitomix flava</name>
    <dbReference type="NCBI Taxonomy" id="379075"/>
    <lineage>
        <taxon>Bacteria</taxon>
        <taxon>Pseudomonadati</taxon>
        <taxon>Bacteroidota</taxon>
        <taxon>Cytophagia</taxon>
        <taxon>Cytophagales</taxon>
        <taxon>Flammeovirgaceae</taxon>
        <taxon>Sediminitomix</taxon>
    </lineage>
</organism>
<dbReference type="Gene3D" id="3.40.50.300">
    <property type="entry name" value="P-loop containing nucleotide triphosphate hydrolases"/>
    <property type="match status" value="2"/>
</dbReference>
<comment type="subunit">
    <text evidence="10">The type I restriction/modification system is composed of three polypeptides R, M and S.</text>
</comment>
<dbReference type="OrthoDB" id="9758243at2"/>
<dbReference type="Pfam" id="PF11867">
    <property type="entry name" value="T1RH-like_C"/>
    <property type="match status" value="1"/>
</dbReference>
<comment type="catalytic activity">
    <reaction evidence="1 10">
        <text>Endonucleolytic cleavage of DNA to give random double-stranded fragments with terminal 5'-phosphates, ATP is simultaneously hydrolyzed.</text>
        <dbReference type="EC" id="3.1.21.3"/>
    </reaction>
</comment>
<dbReference type="EC" id="3.1.21.3" evidence="10"/>
<evidence type="ECO:0000256" key="1">
    <source>
        <dbReference type="ARBA" id="ARBA00000851"/>
    </source>
</evidence>
<gene>
    <name evidence="12" type="ORF">BC781_103497</name>
</gene>
<keyword evidence="9 10" id="KW-0238">DNA-binding</keyword>
<dbReference type="NCBIfam" id="TIGR00348">
    <property type="entry name" value="hsdR"/>
    <property type="match status" value="1"/>
</dbReference>
<dbReference type="Pfam" id="PF22679">
    <property type="entry name" value="T1R_D3-like"/>
    <property type="match status" value="1"/>
</dbReference>
<keyword evidence="3" id="KW-0540">Nuclease</keyword>
<dbReference type="AlphaFoldDB" id="A0A315Z9K6"/>
<dbReference type="CDD" id="cd22332">
    <property type="entry name" value="HsdR_N"/>
    <property type="match status" value="1"/>
</dbReference>
<dbReference type="SUPFAM" id="SSF52540">
    <property type="entry name" value="P-loop containing nucleoside triphosphate hydrolases"/>
    <property type="match status" value="2"/>
</dbReference>
<dbReference type="GO" id="GO:0009307">
    <property type="term" value="P:DNA restriction-modification system"/>
    <property type="evidence" value="ECO:0007669"/>
    <property type="project" value="UniProtKB-KW"/>
</dbReference>
<evidence type="ECO:0000259" key="11">
    <source>
        <dbReference type="PROSITE" id="PS51192"/>
    </source>
</evidence>
<dbReference type="InterPro" id="IPR004473">
    <property type="entry name" value="Restrct_endonuc_typeI_HsdR"/>
</dbReference>
<accession>A0A315Z9K6</accession>
<dbReference type="InterPro" id="IPR051268">
    <property type="entry name" value="Type-I_R_enzyme_R_subunit"/>
</dbReference>
<dbReference type="InterPro" id="IPR055180">
    <property type="entry name" value="HsdR_RecA-like_helicase_dom_2"/>
</dbReference>
<name>A0A315Z9K6_SEDFL</name>
<dbReference type="InterPro" id="IPR007409">
    <property type="entry name" value="Restrct_endonuc_type1_HsdR_N"/>
</dbReference>
<dbReference type="RefSeq" id="WP_109619028.1">
    <property type="nucleotide sequence ID" value="NZ_QGDO01000003.1"/>
</dbReference>
<comment type="similarity">
    <text evidence="2 10">Belongs to the HsdR family.</text>
</comment>
<dbReference type="CDD" id="cd18800">
    <property type="entry name" value="SF2_C_EcoR124I-like"/>
    <property type="match status" value="1"/>
</dbReference>
<dbReference type="Gene3D" id="3.90.1570.50">
    <property type="match status" value="1"/>
</dbReference>
<dbReference type="SMART" id="SM00487">
    <property type="entry name" value="DEXDc"/>
    <property type="match status" value="1"/>
</dbReference>
<evidence type="ECO:0000256" key="2">
    <source>
        <dbReference type="ARBA" id="ARBA00008598"/>
    </source>
</evidence>
<keyword evidence="5 10" id="KW-0680">Restriction system</keyword>
<sequence>MKYTEAKLEEAVIDLLQKQGFTYQKGETITRAKDEALLKDDLFAFLKKRYAEAQFSDAEISQIIRQLEVLPSSDLYDSNKKFMKWVSDGFIFKREKHDQKDLLIQLLDYKQIENNSFKIVNQLEIQGAELRIPDGIIYINGLPLVVFEFKSAIREEATIHDAYEQLSVRYRRDIPELLKYNAFCVISDGVNNKAGSLFAPYEFFYAWRRTEGLAKEVDGISSLFTMLEGMFDKGRLLDIIHHFIYIPDTGNKEVKVLCRYPQYYATRKLYENVLLHQKPEGDGKGGTYFGATGCGKSFTMLFLARMLMKSEALKSPTIIIITDRTDLDDQLSGQFTNAKGYIGDQVVQSVESRSDLRSKLQGRNSGGVFLTTIHKFNEDTELLTERTNVICISDEAHRSQVNLDQKITVTEQGVKKSYGFAKHLHESLPNATYVGFTGTPIDATLDVFGNIVDSYTMTESVKDEITVRLVYEGRSAKIVLNNQQLQQIEEYYDNCLREGSSEYHVDKSKQEMANMNVILGDPDRLATLAKDFVAHYENRIAEGNTVKGKAMFVCSSRYIAYDFYQQLIALRPEWAEVRTHAEGEEGENGLTEKEQKEILPMERVKMIMTRGKDDEEDLYKMLGDKSYRKTLDAQFKNPKSNFKIAIVVDMWLTGFDVPFLDTIYIDKPLQKHNLIQTISRVNRKFEGKEKGLVVDYIGIKKEMNLALAMYNKEEEQNFEDIKQSVVVVKDHLDLLKRFFHSFDTSKYYHGTSVEQLQCLNLASEFVLHTEESKKRFMDMVKRLKSAYDICSGSEDLSEEEKDQIHFYLAIRSIIFKLTKGEAPDTAQMNARVREMVKDALQSDGIEEILKIEGNKEGEEDIFDEEYLRMLGNIKMPNTKIQLLQKLLQQAIGKLKKVNKMQGVDFSKKMEALVERYNLREGNNFTGAEADYFYSDLTDRLLDLLSEIKAEFSAGETLGIDFEEKAFYDILKAMAQKYDFDYPDDDLLVLATAVKKIVDDQCAFPDWNKREDIRAMLKVELIILLDSHDYPPVDRDEVYKEIFEQAENFKKYQGS</sequence>
<dbReference type="InterPro" id="IPR014001">
    <property type="entry name" value="Helicase_ATP-bd"/>
</dbReference>
<dbReference type="PANTHER" id="PTHR30195">
    <property type="entry name" value="TYPE I SITE-SPECIFIC DEOXYRIBONUCLEASE PROTEIN SUBUNIT M AND R"/>
    <property type="match status" value="1"/>
</dbReference>
<proteinExistence type="inferred from homology"/>
<keyword evidence="13" id="KW-1185">Reference proteome</keyword>
<protein>
    <recommendedName>
        <fullName evidence="10">Type I restriction enzyme endonuclease subunit</fullName>
        <shortName evidence="10">R protein</shortName>
        <ecNumber evidence="10">3.1.21.3</ecNumber>
    </recommendedName>
</protein>
<dbReference type="EMBL" id="QGDO01000003">
    <property type="protein sequence ID" value="PWJ42245.1"/>
    <property type="molecule type" value="Genomic_DNA"/>
</dbReference>
<evidence type="ECO:0000313" key="13">
    <source>
        <dbReference type="Proteomes" id="UP000245535"/>
    </source>
</evidence>
<keyword evidence="8 10" id="KW-0067">ATP-binding</keyword>
<dbReference type="GO" id="GO:0003677">
    <property type="term" value="F:DNA binding"/>
    <property type="evidence" value="ECO:0007669"/>
    <property type="project" value="UniProtKB-KW"/>
</dbReference>
<dbReference type="InterPro" id="IPR021810">
    <property type="entry name" value="T1RH-like_C"/>
</dbReference>
<evidence type="ECO:0000256" key="4">
    <source>
        <dbReference type="ARBA" id="ARBA00022741"/>
    </source>
</evidence>
<comment type="function">
    <text evidence="10">Subunit R is required for both nuclease and ATPase activities, but not for modification.</text>
</comment>
<dbReference type="Proteomes" id="UP000245535">
    <property type="component" value="Unassembled WGS sequence"/>
</dbReference>
<dbReference type="Pfam" id="PF04313">
    <property type="entry name" value="HSDR_N"/>
    <property type="match status" value="1"/>
</dbReference>
<keyword evidence="7 10" id="KW-0378">Hydrolase</keyword>
<evidence type="ECO:0000256" key="7">
    <source>
        <dbReference type="ARBA" id="ARBA00022801"/>
    </source>
</evidence>
<evidence type="ECO:0000256" key="8">
    <source>
        <dbReference type="ARBA" id="ARBA00022840"/>
    </source>
</evidence>
<dbReference type="PROSITE" id="PS51192">
    <property type="entry name" value="HELICASE_ATP_BIND_1"/>
    <property type="match status" value="1"/>
</dbReference>
<dbReference type="GO" id="GO:0005524">
    <property type="term" value="F:ATP binding"/>
    <property type="evidence" value="ECO:0007669"/>
    <property type="project" value="UniProtKB-KW"/>
</dbReference>
<keyword evidence="4 10" id="KW-0547">Nucleotide-binding</keyword>
<feature type="domain" description="Helicase ATP-binding" evidence="11">
    <location>
        <begin position="277"/>
        <end position="458"/>
    </location>
</feature>
<dbReference type="PANTHER" id="PTHR30195:SF15">
    <property type="entry name" value="TYPE I RESTRICTION ENZYME HINDI ENDONUCLEASE SUBUNIT"/>
    <property type="match status" value="1"/>
</dbReference>
<dbReference type="InterPro" id="IPR040980">
    <property type="entry name" value="SWI2_SNF2"/>
</dbReference>
<evidence type="ECO:0000256" key="9">
    <source>
        <dbReference type="ARBA" id="ARBA00023125"/>
    </source>
</evidence>